<evidence type="ECO:0000313" key="3">
    <source>
        <dbReference type="Proteomes" id="UP000284338"/>
    </source>
</evidence>
<protein>
    <submittedName>
        <fullName evidence="2">DUF4105 domain-containing protein</fullName>
    </submittedName>
</protein>
<gene>
    <name evidence="2" type="ORF">D4100_10030</name>
</gene>
<dbReference type="RefSeq" id="WP_119804234.1">
    <property type="nucleotide sequence ID" value="NZ_QYYG01000002.1"/>
</dbReference>
<name>A0AA93BWC0_9GAMM</name>
<comment type="caution">
    <text evidence="2">The sequence shown here is derived from an EMBL/GenBank/DDBJ whole genome shotgun (WGS) entry which is preliminary data.</text>
</comment>
<feature type="domain" description="Lnb N-terminal periplasmic" evidence="1">
    <location>
        <begin position="54"/>
        <end position="203"/>
    </location>
</feature>
<dbReference type="Proteomes" id="UP000284338">
    <property type="component" value="Unassembled WGS sequence"/>
</dbReference>
<sequence length="261" mass="30758">MAMFSWLTSPAASNEQDWVLEYARLPQVEWGEQGKIVLRNIRNFRYQPTRDDYVPDWYDADIDISQLKTVDVVSSYWSGKAIAHLFLSFGFEDGRHLAVSIETRRSRDQRYSTWRGFFKHYMLTYVLADERDLIGVRTDVRKERVYLYPLQISPDTAQALFLSYLQRIDQLSHQPEFYHTLFNNCTSNILHHATAVSADIRYSWKVLVSGYADKYIYELGLLDNSLSFERLKKRCLIKRPDNAVINEDFSRLIREGIERDS</sequence>
<reference evidence="2 3" key="1">
    <citation type="submission" date="2018-09" db="EMBL/GenBank/DDBJ databases">
        <title>Draft genome of a novel serratia sp. strain with antifungal activity.</title>
        <authorList>
            <person name="Dichmann S.I."/>
            <person name="Park B.P."/>
            <person name="Pathiraja D."/>
            <person name="Choi I.-G."/>
            <person name="Stougaard P."/>
            <person name="Hennessy R.C."/>
        </authorList>
    </citation>
    <scope>NUCLEOTIDE SEQUENCE [LARGE SCALE GENOMIC DNA]</scope>
    <source>
        <strain evidence="2 3">S40</strain>
    </source>
</reference>
<evidence type="ECO:0000259" key="1">
    <source>
        <dbReference type="Pfam" id="PF13387"/>
    </source>
</evidence>
<dbReference type="Pfam" id="PF13387">
    <property type="entry name" value="Lnb_N"/>
    <property type="match status" value="1"/>
</dbReference>
<accession>A0AA93BWC0</accession>
<evidence type="ECO:0000313" key="2">
    <source>
        <dbReference type="EMBL" id="RJF55941.1"/>
    </source>
</evidence>
<keyword evidence="3" id="KW-1185">Reference proteome</keyword>
<organism evidence="2 3">
    <name type="scientific">Serratia inhibens</name>
    <dbReference type="NCBI Taxonomy" id="2338073"/>
    <lineage>
        <taxon>Bacteria</taxon>
        <taxon>Pseudomonadati</taxon>
        <taxon>Pseudomonadota</taxon>
        <taxon>Gammaproteobacteria</taxon>
        <taxon>Enterobacterales</taxon>
        <taxon>Yersiniaceae</taxon>
        <taxon>Serratia</taxon>
    </lineage>
</organism>
<dbReference type="AlphaFoldDB" id="A0AA93BWC0"/>
<dbReference type="InterPro" id="IPR025178">
    <property type="entry name" value="Lnb_N"/>
</dbReference>
<dbReference type="EMBL" id="QYYG01000002">
    <property type="protein sequence ID" value="RJF55941.1"/>
    <property type="molecule type" value="Genomic_DNA"/>
</dbReference>
<proteinExistence type="predicted"/>